<keyword evidence="4" id="KW-1185">Reference proteome</keyword>
<accession>A0A1H8USI3</accession>
<feature type="transmembrane region" description="Helical" evidence="2">
    <location>
        <begin position="29"/>
        <end position="62"/>
    </location>
</feature>
<evidence type="ECO:0000256" key="1">
    <source>
        <dbReference type="SAM" id="MobiDB-lite"/>
    </source>
</evidence>
<proteinExistence type="predicted"/>
<feature type="transmembrane region" description="Helical" evidence="2">
    <location>
        <begin position="135"/>
        <end position="152"/>
    </location>
</feature>
<keyword evidence="2" id="KW-0472">Membrane</keyword>
<feature type="transmembrane region" description="Helical" evidence="2">
    <location>
        <begin position="83"/>
        <end position="100"/>
    </location>
</feature>
<dbReference type="AlphaFoldDB" id="A0A1H8USI3"/>
<dbReference type="RefSeq" id="WP_089826486.1">
    <property type="nucleotide sequence ID" value="NZ_FODV01000012.1"/>
</dbReference>
<feature type="transmembrane region" description="Helical" evidence="2">
    <location>
        <begin position="106"/>
        <end position="123"/>
    </location>
</feature>
<dbReference type="Proteomes" id="UP000199126">
    <property type="component" value="Unassembled WGS sequence"/>
</dbReference>
<dbReference type="InterPro" id="IPR005325">
    <property type="entry name" value="DUF308_memb"/>
</dbReference>
<feature type="compositionally biased region" description="Polar residues" evidence="1">
    <location>
        <begin position="10"/>
        <end position="21"/>
    </location>
</feature>
<dbReference type="EMBL" id="FODV01000012">
    <property type="protein sequence ID" value="SEP06149.1"/>
    <property type="molecule type" value="Genomic_DNA"/>
</dbReference>
<keyword evidence="2" id="KW-1133">Transmembrane helix</keyword>
<dbReference type="InterPro" id="IPR052712">
    <property type="entry name" value="Acid_resist_chaperone_HdeD"/>
</dbReference>
<dbReference type="PANTHER" id="PTHR34989:SF1">
    <property type="entry name" value="PROTEIN HDED"/>
    <property type="match status" value="1"/>
</dbReference>
<dbReference type="GO" id="GO:0005886">
    <property type="term" value="C:plasma membrane"/>
    <property type="evidence" value="ECO:0007669"/>
    <property type="project" value="TreeGrafter"/>
</dbReference>
<reference evidence="4" key="1">
    <citation type="submission" date="2016-10" db="EMBL/GenBank/DDBJ databases">
        <authorList>
            <person name="Varghese N."/>
            <person name="Submissions S."/>
        </authorList>
    </citation>
    <scope>NUCLEOTIDE SEQUENCE [LARGE SCALE GENOMIC DNA]</scope>
    <source>
        <strain evidence="4">CGMCC 1.10121</strain>
    </source>
</reference>
<dbReference type="Pfam" id="PF03729">
    <property type="entry name" value="DUF308"/>
    <property type="match status" value="2"/>
</dbReference>
<evidence type="ECO:0000313" key="3">
    <source>
        <dbReference type="EMBL" id="SEP06149.1"/>
    </source>
</evidence>
<evidence type="ECO:0000256" key="2">
    <source>
        <dbReference type="SAM" id="Phobius"/>
    </source>
</evidence>
<organism evidence="3 4">
    <name type="scientific">Halogranum amylolyticum</name>
    <dbReference type="NCBI Taxonomy" id="660520"/>
    <lineage>
        <taxon>Archaea</taxon>
        <taxon>Methanobacteriati</taxon>
        <taxon>Methanobacteriota</taxon>
        <taxon>Stenosarchaea group</taxon>
        <taxon>Halobacteria</taxon>
        <taxon>Halobacteriales</taxon>
        <taxon>Haloferacaceae</taxon>
    </lineage>
</organism>
<gene>
    <name evidence="3" type="ORF">SAMN04487948_11286</name>
</gene>
<feature type="transmembrane region" description="Helical" evidence="2">
    <location>
        <begin position="158"/>
        <end position="180"/>
    </location>
</feature>
<evidence type="ECO:0000313" key="4">
    <source>
        <dbReference type="Proteomes" id="UP000199126"/>
    </source>
</evidence>
<keyword evidence="2" id="KW-0812">Transmembrane</keyword>
<dbReference type="OrthoDB" id="387111at2157"/>
<name>A0A1H8USI3_9EURY</name>
<protein>
    <submittedName>
        <fullName evidence="3">Uncharacterized membrane protein HdeD, DUF308 family</fullName>
    </submittedName>
</protein>
<dbReference type="PANTHER" id="PTHR34989">
    <property type="entry name" value="PROTEIN HDED"/>
    <property type="match status" value="1"/>
</dbReference>
<feature type="region of interest" description="Disordered" evidence="1">
    <location>
        <begin position="1"/>
        <end position="21"/>
    </location>
</feature>
<sequence>MSTLTDDRPSTPSAPDDQSNDGVEATVGVVAIAVGVVAIAMPLLVGALVSVWLGVLLVVLGVVRMEALKSRSSVDVRLLASEALRATGYVIVGIVLVVFPLEPTRLSYLLAIPLLLDGVGRLVGVIRGTTDTRSVLLGVGLVSLAALLVVPWPGTAAWVLGLLFGLGLILVGVSAISRLWRRSSSTAG</sequence>